<proteinExistence type="predicted"/>
<feature type="chain" id="PRO_5022048147" description="Lipoprotein" evidence="1">
    <location>
        <begin position="21"/>
        <end position="316"/>
    </location>
</feature>
<evidence type="ECO:0000313" key="3">
    <source>
        <dbReference type="Proteomes" id="UP000315369"/>
    </source>
</evidence>
<evidence type="ECO:0000313" key="2">
    <source>
        <dbReference type="EMBL" id="TQF17373.1"/>
    </source>
</evidence>
<evidence type="ECO:0000256" key="1">
    <source>
        <dbReference type="SAM" id="SignalP"/>
    </source>
</evidence>
<feature type="signal peptide" evidence="1">
    <location>
        <begin position="1"/>
        <end position="20"/>
    </location>
</feature>
<gene>
    <name evidence="2" type="ORF">FJV41_03560</name>
</gene>
<sequence length="316" mass="34677">MRCLLLAVGLVAIFSSNACAPRVSRPSPKLGQVEDVHTKPGRYDGYSVAWRFEKDAKALGVGLWGGVELHGQGRRPIVVWPRAESGDPSSDRDSGPALRIDSPMVTRSSDPRVREFLSGRIEGLDYEYMKAQGWLYERCGPPFVEPCVLSGTFIKTSSFESVDPLIAYLGRWLKEGDYAGVLHINVVQHVGVPEDIRTRMGAYDGYSVDLCKPEENPDRRLIVVTGQGSRVFAPFIAGEPEDYDKRRTWAVLIGGPDQQARADLTRPGCHAPHAARIRVVGYEDVDAAIAYWGGLLKAGNHQGEVLIYVQGLAQGS</sequence>
<protein>
    <recommendedName>
        <fullName evidence="4">Lipoprotein</fullName>
    </recommendedName>
</protein>
<organism evidence="2 3">
    <name type="scientific">Myxococcus llanfairpwllgwyngyllgogerychwyrndrobwllllantysiliogogogochensis</name>
    <dbReference type="NCBI Taxonomy" id="2590453"/>
    <lineage>
        <taxon>Bacteria</taxon>
        <taxon>Pseudomonadati</taxon>
        <taxon>Myxococcota</taxon>
        <taxon>Myxococcia</taxon>
        <taxon>Myxococcales</taxon>
        <taxon>Cystobacterineae</taxon>
        <taxon>Myxococcaceae</taxon>
        <taxon>Myxococcus</taxon>
    </lineage>
</organism>
<name>A0A540X7U0_9BACT</name>
<dbReference type="AlphaFoldDB" id="A0A540X7U0"/>
<dbReference type="OrthoDB" id="9815923at2"/>
<accession>A0A540X7U0</accession>
<keyword evidence="3" id="KW-1185">Reference proteome</keyword>
<evidence type="ECO:0008006" key="4">
    <source>
        <dbReference type="Google" id="ProtNLM"/>
    </source>
</evidence>
<reference evidence="2 3" key="1">
    <citation type="submission" date="2019-06" db="EMBL/GenBank/DDBJ databases">
        <authorList>
            <person name="Livingstone P."/>
            <person name="Whitworth D."/>
        </authorList>
    </citation>
    <scope>NUCLEOTIDE SEQUENCE [LARGE SCALE GENOMIC DNA]</scope>
    <source>
        <strain evidence="2 3">AM401</strain>
    </source>
</reference>
<comment type="caution">
    <text evidence="2">The sequence shown here is derived from an EMBL/GenBank/DDBJ whole genome shotgun (WGS) entry which is preliminary data.</text>
</comment>
<keyword evidence="1" id="KW-0732">Signal</keyword>
<dbReference type="EMBL" id="VIFM01000008">
    <property type="protein sequence ID" value="TQF17373.1"/>
    <property type="molecule type" value="Genomic_DNA"/>
</dbReference>
<dbReference type="Proteomes" id="UP000315369">
    <property type="component" value="Unassembled WGS sequence"/>
</dbReference>
<dbReference type="RefSeq" id="WP_141640974.1">
    <property type="nucleotide sequence ID" value="NZ_VIFM01000008.1"/>
</dbReference>